<keyword evidence="1" id="KW-0812">Transmembrane</keyword>
<dbReference type="Proteomes" id="UP000500857">
    <property type="component" value="Chromosome"/>
</dbReference>
<keyword evidence="4" id="KW-1185">Reference proteome</keyword>
<dbReference type="PANTHER" id="PTHR45138">
    <property type="entry name" value="REGULATORY COMPONENTS OF SENSORY TRANSDUCTION SYSTEM"/>
    <property type="match status" value="1"/>
</dbReference>
<accession>A0A6H1TWG7</accession>
<keyword evidence="1" id="KW-0472">Membrane</keyword>
<proteinExistence type="predicted"/>
<feature type="domain" description="GGDEF" evidence="2">
    <location>
        <begin position="447"/>
        <end position="583"/>
    </location>
</feature>
<dbReference type="Pfam" id="PF00990">
    <property type="entry name" value="GGDEF"/>
    <property type="match status" value="1"/>
</dbReference>
<dbReference type="GO" id="GO:1902201">
    <property type="term" value="P:negative regulation of bacterial-type flagellum-dependent cell motility"/>
    <property type="evidence" value="ECO:0007669"/>
    <property type="project" value="TreeGrafter"/>
</dbReference>
<keyword evidence="1" id="KW-1133">Transmembrane helix</keyword>
<dbReference type="AlphaFoldDB" id="A0A6H1TWG7"/>
<dbReference type="InterPro" id="IPR043128">
    <property type="entry name" value="Rev_trsase/Diguanyl_cyclase"/>
</dbReference>
<dbReference type="SUPFAM" id="SSF55073">
    <property type="entry name" value="Nucleotide cyclase"/>
    <property type="match status" value="1"/>
</dbReference>
<dbReference type="PANTHER" id="PTHR45138:SF9">
    <property type="entry name" value="DIGUANYLATE CYCLASE DGCM-RELATED"/>
    <property type="match status" value="1"/>
</dbReference>
<feature type="transmembrane region" description="Helical" evidence="1">
    <location>
        <begin position="20"/>
        <end position="41"/>
    </location>
</feature>
<evidence type="ECO:0000256" key="1">
    <source>
        <dbReference type="SAM" id="Phobius"/>
    </source>
</evidence>
<dbReference type="InterPro" id="IPR050469">
    <property type="entry name" value="Diguanylate_Cyclase"/>
</dbReference>
<dbReference type="NCBIfam" id="TIGR00254">
    <property type="entry name" value="GGDEF"/>
    <property type="match status" value="1"/>
</dbReference>
<dbReference type="InterPro" id="IPR007890">
    <property type="entry name" value="CHASE2"/>
</dbReference>
<dbReference type="RefSeq" id="WP_168568930.1">
    <property type="nucleotide sequence ID" value="NZ_CP051167.1"/>
</dbReference>
<dbReference type="GO" id="GO:0043709">
    <property type="term" value="P:cell adhesion involved in single-species biofilm formation"/>
    <property type="evidence" value="ECO:0007669"/>
    <property type="project" value="TreeGrafter"/>
</dbReference>
<dbReference type="Pfam" id="PF05226">
    <property type="entry name" value="CHASE2"/>
    <property type="match status" value="1"/>
</dbReference>
<evidence type="ECO:0000313" key="4">
    <source>
        <dbReference type="Proteomes" id="UP000500857"/>
    </source>
</evidence>
<feature type="transmembrane region" description="Helical" evidence="1">
    <location>
        <begin position="331"/>
        <end position="348"/>
    </location>
</feature>
<dbReference type="GO" id="GO:0005886">
    <property type="term" value="C:plasma membrane"/>
    <property type="evidence" value="ECO:0007669"/>
    <property type="project" value="TreeGrafter"/>
</dbReference>
<protein>
    <submittedName>
        <fullName evidence="3">Diguanylate cyclase</fullName>
    </submittedName>
</protein>
<dbReference type="SMART" id="SM01080">
    <property type="entry name" value="CHASE2"/>
    <property type="match status" value="1"/>
</dbReference>
<dbReference type="GO" id="GO:0052621">
    <property type="term" value="F:diguanylate cyclase activity"/>
    <property type="evidence" value="ECO:0007669"/>
    <property type="project" value="TreeGrafter"/>
</dbReference>
<reference evidence="3 4" key="1">
    <citation type="submission" date="2020-04" db="EMBL/GenBank/DDBJ databases">
        <authorList>
            <person name="Basu S."/>
            <person name="Maruthanayagam V."/>
            <person name="Chakraborty S."/>
            <person name="Pramanik A."/>
            <person name="Mukherjee J."/>
            <person name="Brink B."/>
        </authorList>
    </citation>
    <scope>NUCLEOTIDE SEQUENCE [LARGE SCALE GENOMIC DNA]</scope>
    <source>
        <strain evidence="3 4">AP17</strain>
    </source>
</reference>
<dbReference type="EMBL" id="CP051167">
    <property type="protein sequence ID" value="QIZ70775.1"/>
    <property type="molecule type" value="Genomic_DNA"/>
</dbReference>
<name>A0A6H1TWG7_9CYAN</name>
<dbReference type="CDD" id="cd01949">
    <property type="entry name" value="GGDEF"/>
    <property type="match status" value="1"/>
</dbReference>
<dbReference type="InterPro" id="IPR000160">
    <property type="entry name" value="GGDEF_dom"/>
</dbReference>
<gene>
    <name evidence="3" type="ORF">HCG48_09405</name>
</gene>
<dbReference type="KEGG" id="oxy:HCG48_09405"/>
<evidence type="ECO:0000259" key="2">
    <source>
        <dbReference type="PROSITE" id="PS50887"/>
    </source>
</evidence>
<dbReference type="InterPro" id="IPR029787">
    <property type="entry name" value="Nucleotide_cyclase"/>
</dbReference>
<dbReference type="FunFam" id="3.30.70.270:FF:000001">
    <property type="entry name" value="Diguanylate cyclase domain protein"/>
    <property type="match status" value="1"/>
</dbReference>
<sequence>MSVVRGFNKDRWQYGGRVTLTSLIVATLTVVTSGLGVFEFIELNLLDHFFQWRSLEVPDRRITLVTVDEADIEFLQKWPMSDRVLAEAIAHLKVYKPRAIGVDLYRNLAVEPGSDELQEIYRSTPYLIGIEKVVGNKIPPAPTLAHLEQIGFSDIVLDPDGKVRRHLMSIHRNETMKSSLSVQLALLYLKAEGITPEIVDSKTKTYRLGRAVLKPLSSHGGGYSNIDTGGYQMLLNFRGDRDQFTCISLTDVLENRFSRELIHDRVVLIGAIAPSLKDIFHTPYNTKNATFDNRLAMEGPIVHANAISQLLGAALDGRPLLLTVSQIQEKLWIVLWAGLGSIGSFLVLNSKFFKKKKIGIGRILLAEITVGNLGAIATSYWLFLNGWWLPSFTPAIALSAAVLAVAFDYTRQWKNLAFIDGLTQVANRRYFDEYLQQEWRRHASDRKSLSLILCDVDYFKRYNDTYGHLEGDRCLQEVARAIERAVRAGDFVARYGGEEFAVILGNTDAQTALGVADRIRTRVRSLALPHATSEINEVVTLSCGVATSIPDWQSDPSDPIAIADRGLYEAKRQGRDCVSLGSPPVGDRCK</sequence>
<dbReference type="SMART" id="SM00267">
    <property type="entry name" value="GGDEF"/>
    <property type="match status" value="1"/>
</dbReference>
<organism evidence="3 4">
    <name type="scientific">Oxynema aestuarii AP17</name>
    <dbReference type="NCBI Taxonomy" id="2064643"/>
    <lineage>
        <taxon>Bacteria</taxon>
        <taxon>Bacillati</taxon>
        <taxon>Cyanobacteriota</taxon>
        <taxon>Cyanophyceae</taxon>
        <taxon>Oscillatoriophycideae</taxon>
        <taxon>Oscillatoriales</taxon>
        <taxon>Oscillatoriaceae</taxon>
        <taxon>Oxynema</taxon>
        <taxon>Oxynema aestuarii</taxon>
    </lineage>
</organism>
<feature type="transmembrane region" description="Helical" evidence="1">
    <location>
        <begin position="387"/>
        <end position="407"/>
    </location>
</feature>
<dbReference type="Gene3D" id="3.30.70.270">
    <property type="match status" value="1"/>
</dbReference>
<dbReference type="PROSITE" id="PS50887">
    <property type="entry name" value="GGDEF"/>
    <property type="match status" value="1"/>
</dbReference>
<evidence type="ECO:0000313" key="3">
    <source>
        <dbReference type="EMBL" id="QIZ70775.1"/>
    </source>
</evidence>
<feature type="transmembrane region" description="Helical" evidence="1">
    <location>
        <begin position="360"/>
        <end position="381"/>
    </location>
</feature>